<dbReference type="NCBIfam" id="TIGR02379">
    <property type="entry name" value="ECA_wecE"/>
    <property type="match status" value="1"/>
</dbReference>
<name>A0A0P8W9J6_9CLOT</name>
<keyword evidence="5" id="KW-1185">Reference proteome</keyword>
<dbReference type="Proteomes" id="UP000050326">
    <property type="component" value="Unassembled WGS sequence"/>
</dbReference>
<dbReference type="NCBIfam" id="NF008687">
    <property type="entry name" value="PRK11706.1"/>
    <property type="match status" value="1"/>
</dbReference>
<dbReference type="EMBL" id="LKET01000026">
    <property type="protein sequence ID" value="KPU45314.1"/>
    <property type="molecule type" value="Genomic_DNA"/>
</dbReference>
<proteinExistence type="inferred from homology"/>
<dbReference type="PANTHER" id="PTHR30244">
    <property type="entry name" value="TRANSAMINASE"/>
    <property type="match status" value="1"/>
</dbReference>
<organism evidence="4 5">
    <name type="scientific">Oxobacter pfennigii</name>
    <dbReference type="NCBI Taxonomy" id="36849"/>
    <lineage>
        <taxon>Bacteria</taxon>
        <taxon>Bacillati</taxon>
        <taxon>Bacillota</taxon>
        <taxon>Clostridia</taxon>
        <taxon>Eubacteriales</taxon>
        <taxon>Clostridiaceae</taxon>
        <taxon>Oxobacter</taxon>
    </lineage>
</organism>
<dbReference type="OrthoDB" id="9810913at2"/>
<feature type="modified residue" description="N6-(pyridoxal phosphate)lysine" evidence="2">
    <location>
        <position position="182"/>
    </location>
</feature>
<reference evidence="4 5" key="1">
    <citation type="submission" date="2015-09" db="EMBL/GenBank/DDBJ databases">
        <title>Genome sequence of Oxobacter pfennigii DSM 3222.</title>
        <authorList>
            <person name="Poehlein A."/>
            <person name="Bengelsdorf F.R."/>
            <person name="Schiel-Bengelsdorf B."/>
            <person name="Duerre P."/>
            <person name="Daniel R."/>
        </authorList>
    </citation>
    <scope>NUCLEOTIDE SEQUENCE [LARGE SCALE GENOMIC DNA]</scope>
    <source>
        <strain evidence="4 5">DSM 3222</strain>
    </source>
</reference>
<dbReference type="CDD" id="cd00616">
    <property type="entry name" value="AHBA_syn"/>
    <property type="match status" value="1"/>
</dbReference>
<comment type="similarity">
    <text evidence="3">Belongs to the DegT/DnrJ/EryC1 family.</text>
</comment>
<dbReference type="InterPro" id="IPR015422">
    <property type="entry name" value="PyrdxlP-dep_Trfase_small"/>
</dbReference>
<dbReference type="SUPFAM" id="SSF53383">
    <property type="entry name" value="PLP-dependent transferases"/>
    <property type="match status" value="1"/>
</dbReference>
<dbReference type="GO" id="GO:0030170">
    <property type="term" value="F:pyridoxal phosphate binding"/>
    <property type="evidence" value="ECO:0007669"/>
    <property type="project" value="TreeGrafter"/>
</dbReference>
<dbReference type="STRING" id="36849.OXPF_12070"/>
<dbReference type="PANTHER" id="PTHR30244:SF34">
    <property type="entry name" value="DTDP-4-AMINO-4,6-DIDEOXYGALACTOSE TRANSAMINASE"/>
    <property type="match status" value="1"/>
</dbReference>
<evidence type="ECO:0000313" key="5">
    <source>
        <dbReference type="Proteomes" id="UP000050326"/>
    </source>
</evidence>
<evidence type="ECO:0000256" key="1">
    <source>
        <dbReference type="PIRSR" id="PIRSR000390-1"/>
    </source>
</evidence>
<comment type="caution">
    <text evidence="4">The sequence shown here is derived from an EMBL/GenBank/DDBJ whole genome shotgun (WGS) entry which is preliminary data.</text>
</comment>
<dbReference type="InterPro" id="IPR015421">
    <property type="entry name" value="PyrdxlP-dep_Trfase_major"/>
</dbReference>
<dbReference type="InterPro" id="IPR015424">
    <property type="entry name" value="PyrdxlP-dep_Trfase"/>
</dbReference>
<dbReference type="Pfam" id="PF01041">
    <property type="entry name" value="DegT_DnrJ_EryC1"/>
    <property type="match status" value="1"/>
</dbReference>
<dbReference type="AlphaFoldDB" id="A0A0P8W9J6"/>
<sequence>MKIPFNKIHLTNKELEYINDALTRGQISGDGHYTRLVENHIKESFNTKRVFMTTSATHALEMAVMMIDIKPGDEIIMPSYTFPSCANAVLLRGAKIVFSEIKEDTLNIDPDDVKRKITFKTRAIMPVHYAGISCEMDKLLDIAAYHNLYVIEDAAHAVNALYKGKYLGTLGHMGCYSFHGTKNYICGEGGALLLNTDASDLYNHASIIRQKGTNREQFLTGKIDKYSWVGLGSSYTPSDMLMAFLYAQLICMNDIKNKRKIIHDYYTVRLSKYVEKKIIRTNTIPQDCESNYHIFYVLFNDENIRSFAEKQLKKKGIQASNHFVPLHSSPMGLSLGYKTGQLPITEMAGKCLLRLPIYTDMTLNEREYVIDNLEEILKVI</sequence>
<evidence type="ECO:0000313" key="4">
    <source>
        <dbReference type="EMBL" id="KPU45314.1"/>
    </source>
</evidence>
<dbReference type="GO" id="GO:0019180">
    <property type="term" value="F:dTDP-4-amino-4,6-dideoxygalactose transaminase activity"/>
    <property type="evidence" value="ECO:0007669"/>
    <property type="project" value="UniProtKB-EC"/>
</dbReference>
<dbReference type="InterPro" id="IPR000653">
    <property type="entry name" value="DegT/StrS_aminotransferase"/>
</dbReference>
<dbReference type="Gene3D" id="3.40.640.10">
    <property type="entry name" value="Type I PLP-dependent aspartate aminotransferase-like (Major domain)"/>
    <property type="match status" value="1"/>
</dbReference>
<dbReference type="InterPro" id="IPR012749">
    <property type="entry name" value="WecE-like"/>
</dbReference>
<dbReference type="PIRSF" id="PIRSF000390">
    <property type="entry name" value="PLP_StrS"/>
    <property type="match status" value="1"/>
</dbReference>
<dbReference type="PATRIC" id="fig|36849.3.peg.1287"/>
<dbReference type="Gene3D" id="3.90.1150.10">
    <property type="entry name" value="Aspartate Aminotransferase, domain 1"/>
    <property type="match status" value="1"/>
</dbReference>
<keyword evidence="4" id="KW-0032">Aminotransferase</keyword>
<protein>
    <submittedName>
        <fullName evidence="4">dTDP-4-amino-4,6-dideoxygalactose transaminase</fullName>
        <ecNumber evidence="4">2.6.1.59</ecNumber>
    </submittedName>
</protein>
<evidence type="ECO:0000256" key="2">
    <source>
        <dbReference type="PIRSR" id="PIRSR000390-2"/>
    </source>
</evidence>
<evidence type="ECO:0000256" key="3">
    <source>
        <dbReference type="RuleBase" id="RU004508"/>
    </source>
</evidence>
<dbReference type="EC" id="2.6.1.59" evidence="4"/>
<accession>A0A0P8W9J6</accession>
<keyword evidence="4" id="KW-0808">Transferase</keyword>
<dbReference type="GO" id="GO:0000271">
    <property type="term" value="P:polysaccharide biosynthetic process"/>
    <property type="evidence" value="ECO:0007669"/>
    <property type="project" value="TreeGrafter"/>
</dbReference>
<keyword evidence="2 3" id="KW-0663">Pyridoxal phosphate</keyword>
<feature type="active site" description="Proton acceptor" evidence="1">
    <location>
        <position position="182"/>
    </location>
</feature>
<gene>
    <name evidence="4" type="primary">rffA</name>
    <name evidence="4" type="ORF">OXPF_12070</name>
</gene>
<dbReference type="RefSeq" id="WP_054874297.1">
    <property type="nucleotide sequence ID" value="NZ_LKET01000026.1"/>
</dbReference>